<dbReference type="Proteomes" id="UP000003639">
    <property type="component" value="Unassembled WGS sequence"/>
</dbReference>
<reference evidence="1 2" key="1">
    <citation type="submission" date="2007-04" db="EMBL/GenBank/DDBJ databases">
        <authorList>
            <person name="Fulton L."/>
            <person name="Clifton S."/>
            <person name="Fulton B."/>
            <person name="Xu J."/>
            <person name="Minx P."/>
            <person name="Pepin K.H."/>
            <person name="Johnson M."/>
            <person name="Thiruvilangam P."/>
            <person name="Bhonagiri V."/>
            <person name="Nash W.E."/>
            <person name="Mardis E.R."/>
            <person name="Wilson R.K."/>
        </authorList>
    </citation>
    <scope>NUCLEOTIDE SEQUENCE [LARGE SCALE GENOMIC DNA]</scope>
    <source>
        <strain evidence="1 2">ATCC 29799</strain>
    </source>
</reference>
<name>A6NU68_9FIRM</name>
<evidence type="ECO:0000313" key="2">
    <source>
        <dbReference type="Proteomes" id="UP000003639"/>
    </source>
</evidence>
<organism evidence="1 2">
    <name type="scientific">Pseudoflavonifractor capillosus ATCC 29799</name>
    <dbReference type="NCBI Taxonomy" id="411467"/>
    <lineage>
        <taxon>Bacteria</taxon>
        <taxon>Bacillati</taxon>
        <taxon>Bacillota</taxon>
        <taxon>Clostridia</taxon>
        <taxon>Eubacteriales</taxon>
        <taxon>Oscillospiraceae</taxon>
        <taxon>Pseudoflavonifractor</taxon>
    </lineage>
</organism>
<keyword evidence="2" id="KW-1185">Reference proteome</keyword>
<dbReference type="AlphaFoldDB" id="A6NU68"/>
<accession>A6NU68</accession>
<evidence type="ECO:0000313" key="1">
    <source>
        <dbReference type="EMBL" id="EDN00415.1"/>
    </source>
</evidence>
<proteinExistence type="predicted"/>
<dbReference type="EMBL" id="AAXG02000011">
    <property type="protein sequence ID" value="EDN00415.1"/>
    <property type="molecule type" value="Genomic_DNA"/>
</dbReference>
<reference evidence="1 2" key="2">
    <citation type="submission" date="2007-06" db="EMBL/GenBank/DDBJ databases">
        <title>Draft genome sequence of Pseudoflavonifractor capillosus ATCC 29799.</title>
        <authorList>
            <person name="Sudarsanam P."/>
            <person name="Ley R."/>
            <person name="Guruge J."/>
            <person name="Turnbaugh P.J."/>
            <person name="Mahowald M."/>
            <person name="Liep D."/>
            <person name="Gordon J."/>
        </authorList>
    </citation>
    <scope>NUCLEOTIDE SEQUENCE [LARGE SCALE GENOMIC DNA]</scope>
    <source>
        <strain evidence="1 2">ATCC 29799</strain>
    </source>
</reference>
<gene>
    <name evidence="1" type="ORF">BACCAP_01750</name>
</gene>
<sequence length="38" mass="4633">MCNRHFWKKKISIRHSKKSDLQCRCPRKDACIFILEVL</sequence>
<comment type="caution">
    <text evidence="1">The sequence shown here is derived from an EMBL/GenBank/DDBJ whole genome shotgun (WGS) entry which is preliminary data.</text>
</comment>
<protein>
    <submittedName>
        <fullName evidence="1">Uncharacterized protein</fullName>
    </submittedName>
</protein>